<evidence type="ECO:0000313" key="1">
    <source>
        <dbReference type="EMBL" id="QWZ07815.1"/>
    </source>
</evidence>
<evidence type="ECO:0008006" key="3">
    <source>
        <dbReference type="Google" id="ProtNLM"/>
    </source>
</evidence>
<gene>
    <name evidence="1" type="ORF">KRR39_20885</name>
</gene>
<proteinExistence type="predicted"/>
<reference evidence="1" key="1">
    <citation type="submission" date="2021-06" db="EMBL/GenBank/DDBJ databases">
        <title>Complete genome sequence of Nocardioides sp. G188.</title>
        <authorList>
            <person name="Im W.-T."/>
        </authorList>
    </citation>
    <scope>NUCLEOTIDE SEQUENCE</scope>
    <source>
        <strain evidence="1">G188</strain>
    </source>
</reference>
<dbReference type="AlphaFoldDB" id="A0A975SYM0"/>
<organism evidence="1 2">
    <name type="scientific">Nocardioides panacis</name>
    <dbReference type="NCBI Taxonomy" id="2849501"/>
    <lineage>
        <taxon>Bacteria</taxon>
        <taxon>Bacillati</taxon>
        <taxon>Actinomycetota</taxon>
        <taxon>Actinomycetes</taxon>
        <taxon>Propionibacteriales</taxon>
        <taxon>Nocardioidaceae</taxon>
        <taxon>Nocardioides</taxon>
    </lineage>
</organism>
<accession>A0A975SYM0</accession>
<name>A0A975SYM0_9ACTN</name>
<protein>
    <recommendedName>
        <fullName evidence="3">DUF4365 domain-containing protein</fullName>
    </recommendedName>
</protein>
<dbReference type="EMBL" id="CP077062">
    <property type="protein sequence ID" value="QWZ07815.1"/>
    <property type="molecule type" value="Genomic_DNA"/>
</dbReference>
<dbReference type="KEGG" id="nps:KRR39_20885"/>
<dbReference type="RefSeq" id="WP_216939325.1">
    <property type="nucleotide sequence ID" value="NZ_CP077062.1"/>
</dbReference>
<dbReference type="Proteomes" id="UP000683575">
    <property type="component" value="Chromosome"/>
</dbReference>
<keyword evidence="2" id="KW-1185">Reference proteome</keyword>
<sequence length="367" mass="41597">MSTTIPEEEFEDGYVLELRRRLHGRSLWLEYDRDRGAIDLGIRLKRTGTNEVGQTRVWFQLKGLHAATLNAAKFNDKGAYADVEIAHLREWYDAPEVVYIAVWVESISEFVALDVRELVENRWGVDVRWEEVGEPGQKSIRVWVPPSCLVDETFLDDLDRHASMRIDTTTWRGQYLGHRLDPLRNELDVVEPSTFSELVDAILEAHEFVLDVELDAAEVLAVDSDVDVHLARTRLLQGRLFGTLRWPFPLSIEYGYTDPAEPREEGQWFTAHGKVSILVMASPGALRTRADLDEARFDQLLGGDTGQTVVFINDTEHGAGPWRTQGLRIAGTPVGLGALSTLVLLTPALHRSFAGKLRWRRPVNRYS</sequence>
<evidence type="ECO:0000313" key="2">
    <source>
        <dbReference type="Proteomes" id="UP000683575"/>
    </source>
</evidence>